<keyword evidence="8 11" id="KW-0520">NAD</keyword>
<evidence type="ECO:0000256" key="6">
    <source>
        <dbReference type="ARBA" id="ARBA00023098"/>
    </source>
</evidence>
<dbReference type="PANTHER" id="PTHR43159">
    <property type="entry name" value="ENOYL-[ACYL-CARRIER-PROTEIN] REDUCTASE"/>
    <property type="match status" value="1"/>
</dbReference>
<feature type="active site" description="Proton acceptor" evidence="9">
    <location>
        <position position="144"/>
    </location>
</feature>
<reference evidence="12 13" key="1">
    <citation type="submission" date="2019-10" db="EMBL/GenBank/DDBJ databases">
        <title>Streptomyces smaragdinus sp. nov. and Streptomyces fabii sp. nov., isolated from the gut of fungus growing-termite Macrotermes natalensis.</title>
        <authorList>
            <person name="Schwitalla J."/>
            <person name="Benndorf R."/>
            <person name="Martin K."/>
            <person name="De Beer W."/>
            <person name="Kaster A.-K."/>
            <person name="Vollmers J."/>
            <person name="Poulsen M."/>
            <person name="Beemelmanns C."/>
        </authorList>
    </citation>
    <scope>NUCLEOTIDE SEQUENCE [LARGE SCALE GENOMIC DNA]</scope>
    <source>
        <strain evidence="12 13">RB5</strain>
    </source>
</reference>
<sequence>MDLLKGKTILVTGVLTPSSIAFHTARVAQEQGARVILTGFGRLSLVERVAKRLPETPPVVELDVTDAAQLASLAERLREHTDRLDGVLHSVANAPAGALGGNFVHTTWEEAAHAFQVSAYSLQALTRSVLPILAERSSVVGLDYDASVAWAEYDWMGVAKAGLESCSRYLASYLGAQGVRVNLVAAGPLRTTAASNIAFEDGVDVSDEWNKIAPLGWDGERFEPVARACVALLSDWFSATTGEIIHVDGGAHAIGDRPGGGARGAAA</sequence>
<dbReference type="PANTHER" id="PTHR43159:SF2">
    <property type="entry name" value="ENOYL-[ACYL-CARRIER-PROTEIN] REDUCTASE [NADH], CHLOROPLASTIC"/>
    <property type="match status" value="1"/>
</dbReference>
<dbReference type="EMBL" id="WEGJ01000003">
    <property type="protein sequence ID" value="MQY11293.1"/>
    <property type="molecule type" value="Genomic_DNA"/>
</dbReference>
<dbReference type="Proteomes" id="UP000466345">
    <property type="component" value="Unassembled WGS sequence"/>
</dbReference>
<evidence type="ECO:0000256" key="2">
    <source>
        <dbReference type="ARBA" id="ARBA00009233"/>
    </source>
</evidence>
<dbReference type="Pfam" id="PF13561">
    <property type="entry name" value="adh_short_C2"/>
    <property type="match status" value="1"/>
</dbReference>
<keyword evidence="4" id="KW-0276">Fatty acid metabolism</keyword>
<dbReference type="AlphaFoldDB" id="A0A7K0CD71"/>
<dbReference type="GO" id="GO:0004318">
    <property type="term" value="F:enoyl-[acyl-carrier-protein] reductase (NADH) activity"/>
    <property type="evidence" value="ECO:0007669"/>
    <property type="project" value="UniProtKB-EC"/>
</dbReference>
<comment type="caution">
    <text evidence="12">The sequence shown here is derived from an EMBL/GenBank/DDBJ whole genome shotgun (WGS) entry which is preliminary data.</text>
</comment>
<evidence type="ECO:0000256" key="11">
    <source>
        <dbReference type="PIRSR" id="PIRSR000094-3"/>
    </source>
</evidence>
<keyword evidence="13" id="KW-1185">Reference proteome</keyword>
<feature type="binding site" evidence="11">
    <location>
        <begin position="19"/>
        <end position="20"/>
    </location>
    <ligand>
        <name>NAD(+)</name>
        <dbReference type="ChEBI" id="CHEBI:57540"/>
    </ligand>
</feature>
<dbReference type="EC" id="1.3.1.9" evidence="8"/>
<dbReference type="Gene3D" id="3.40.50.720">
    <property type="entry name" value="NAD(P)-binding Rossmann-like Domain"/>
    <property type="match status" value="1"/>
</dbReference>
<evidence type="ECO:0000256" key="4">
    <source>
        <dbReference type="ARBA" id="ARBA00022832"/>
    </source>
</evidence>
<protein>
    <recommendedName>
        <fullName evidence="8">Enoyl-[acyl-carrier-protein] reductase [NADH]</fullName>
        <ecNumber evidence="8">1.3.1.9</ecNumber>
    </recommendedName>
</protein>
<comment type="pathway">
    <text evidence="1">Lipid metabolism.</text>
</comment>
<dbReference type="InterPro" id="IPR014358">
    <property type="entry name" value="Enoyl-ACP_Rdtase_NADH"/>
</dbReference>
<dbReference type="SUPFAM" id="SSF51735">
    <property type="entry name" value="NAD(P)-binding Rossmann-fold domains"/>
    <property type="match status" value="1"/>
</dbReference>
<keyword evidence="5 8" id="KW-0560">Oxidoreductase</keyword>
<dbReference type="NCBIfam" id="NF005908">
    <property type="entry name" value="PRK07889.1"/>
    <property type="match status" value="1"/>
</dbReference>
<evidence type="ECO:0000256" key="10">
    <source>
        <dbReference type="PIRSR" id="PIRSR000094-2"/>
    </source>
</evidence>
<dbReference type="UniPathway" id="UPA00915"/>
<dbReference type="InterPro" id="IPR036291">
    <property type="entry name" value="NAD(P)-bd_dom_sf"/>
</dbReference>
<evidence type="ECO:0000313" key="13">
    <source>
        <dbReference type="Proteomes" id="UP000466345"/>
    </source>
</evidence>
<evidence type="ECO:0000256" key="9">
    <source>
        <dbReference type="PIRSR" id="PIRSR000094-1"/>
    </source>
</evidence>
<evidence type="ECO:0000256" key="7">
    <source>
        <dbReference type="ARBA" id="ARBA00023160"/>
    </source>
</evidence>
<accession>A0A7K0CD71</accession>
<feature type="active site" description="Proton acceptor" evidence="9">
    <location>
        <position position="153"/>
    </location>
</feature>
<comment type="catalytic activity">
    <reaction evidence="8">
        <text>a 2,3-saturated acyl-[ACP] + NAD(+) = a (2E)-enoyl-[ACP] + NADH + H(+)</text>
        <dbReference type="Rhea" id="RHEA:10240"/>
        <dbReference type="Rhea" id="RHEA-COMP:9925"/>
        <dbReference type="Rhea" id="RHEA-COMP:9926"/>
        <dbReference type="ChEBI" id="CHEBI:15378"/>
        <dbReference type="ChEBI" id="CHEBI:57540"/>
        <dbReference type="ChEBI" id="CHEBI:57945"/>
        <dbReference type="ChEBI" id="CHEBI:78784"/>
        <dbReference type="ChEBI" id="CHEBI:78785"/>
        <dbReference type="EC" id="1.3.1.9"/>
    </reaction>
</comment>
<dbReference type="OrthoDB" id="9803628at2"/>
<keyword evidence="3 8" id="KW-0444">Lipid biosynthesis</keyword>
<gene>
    <name evidence="12" type="primary">inhA_2</name>
    <name evidence="12" type="ORF">SRB5_14080</name>
</gene>
<dbReference type="GO" id="GO:0006633">
    <property type="term" value="P:fatty acid biosynthetic process"/>
    <property type="evidence" value="ECO:0007669"/>
    <property type="project" value="UniProtKB-KW"/>
</dbReference>
<feature type="binding site" evidence="11">
    <location>
        <begin position="63"/>
        <end position="64"/>
    </location>
    <ligand>
        <name>NAD(+)</name>
        <dbReference type="ChEBI" id="CHEBI:57540"/>
    </ligand>
</feature>
<comment type="similarity">
    <text evidence="2 8">Belongs to the short-chain dehydrogenases/reductases (SDR) family. FabI subfamily.</text>
</comment>
<feature type="binding site" evidence="11">
    <location>
        <position position="91"/>
    </location>
    <ligand>
        <name>NAD(+)</name>
        <dbReference type="ChEBI" id="CHEBI:57540"/>
    </ligand>
</feature>
<keyword evidence="6" id="KW-0443">Lipid metabolism</keyword>
<evidence type="ECO:0000256" key="5">
    <source>
        <dbReference type="ARBA" id="ARBA00023002"/>
    </source>
</evidence>
<dbReference type="RefSeq" id="WP_153450574.1">
    <property type="nucleotide sequence ID" value="NZ_WEGJ01000003.1"/>
</dbReference>
<proteinExistence type="inferred from homology"/>
<evidence type="ECO:0000313" key="12">
    <source>
        <dbReference type="EMBL" id="MQY11293.1"/>
    </source>
</evidence>
<evidence type="ECO:0000256" key="3">
    <source>
        <dbReference type="ARBA" id="ARBA00022516"/>
    </source>
</evidence>
<dbReference type="InterPro" id="IPR002347">
    <property type="entry name" value="SDR_fam"/>
</dbReference>
<name>A0A7K0CD71_9ACTN</name>
<keyword evidence="7 8" id="KW-0275">Fatty acid biosynthesis</keyword>
<evidence type="ECO:0000256" key="8">
    <source>
        <dbReference type="PIRNR" id="PIRNR000094"/>
    </source>
</evidence>
<organism evidence="12 13">
    <name type="scientific">Streptomyces smaragdinus</name>
    <dbReference type="NCBI Taxonomy" id="2585196"/>
    <lineage>
        <taxon>Bacteria</taxon>
        <taxon>Bacillati</taxon>
        <taxon>Actinomycetota</taxon>
        <taxon>Actinomycetes</taxon>
        <taxon>Kitasatosporales</taxon>
        <taxon>Streptomycetaceae</taxon>
        <taxon>Streptomyces</taxon>
    </lineage>
</organism>
<evidence type="ECO:0000256" key="1">
    <source>
        <dbReference type="ARBA" id="ARBA00005189"/>
    </source>
</evidence>
<feature type="binding site" evidence="10">
    <location>
        <position position="94"/>
    </location>
    <ligand>
        <name>substrate</name>
    </ligand>
</feature>
<feature type="binding site" evidence="11">
    <location>
        <position position="160"/>
    </location>
    <ligand>
        <name>NAD(+)</name>
        <dbReference type="ChEBI" id="CHEBI:57540"/>
    </ligand>
</feature>
<dbReference type="PIRSF" id="PIRSF000094">
    <property type="entry name" value="Enoyl-ACP_rdct"/>
    <property type="match status" value="1"/>
</dbReference>
<feature type="binding site" evidence="11">
    <location>
        <position position="13"/>
    </location>
    <ligand>
        <name>NAD(+)</name>
        <dbReference type="ChEBI" id="CHEBI:57540"/>
    </ligand>
</feature>